<evidence type="ECO:0000256" key="3">
    <source>
        <dbReference type="ARBA" id="ARBA00022989"/>
    </source>
</evidence>
<dbReference type="AlphaFoldDB" id="A0A382YG56"/>
<sequence length="103" mass="11164">MSPCLLVRESARFLKGARSAHSGELVHSEHPPIAAIASLIYRLFPFLTWLPRLGRDEIRRDLIAGITVATVLVPQAMAYARLAGLPAVYGLYAAFLPPVVAAL</sequence>
<dbReference type="GO" id="GO:0016020">
    <property type="term" value="C:membrane"/>
    <property type="evidence" value="ECO:0007669"/>
    <property type="project" value="UniProtKB-SubCell"/>
</dbReference>
<keyword evidence="3" id="KW-1133">Transmembrane helix</keyword>
<protein>
    <recommendedName>
        <fullName evidence="5">SLC26A/SulP transporter domain-containing protein</fullName>
    </recommendedName>
</protein>
<dbReference type="InterPro" id="IPR001902">
    <property type="entry name" value="SLC26A/SulP_fam"/>
</dbReference>
<feature type="domain" description="SLC26A/SulP transporter" evidence="5">
    <location>
        <begin position="59"/>
        <end position="103"/>
    </location>
</feature>
<feature type="non-terminal residue" evidence="6">
    <location>
        <position position="103"/>
    </location>
</feature>
<dbReference type="EMBL" id="UINC01175591">
    <property type="protein sequence ID" value="SVD82286.1"/>
    <property type="molecule type" value="Genomic_DNA"/>
</dbReference>
<evidence type="ECO:0000313" key="6">
    <source>
        <dbReference type="EMBL" id="SVD82286.1"/>
    </source>
</evidence>
<dbReference type="PANTHER" id="PTHR11814">
    <property type="entry name" value="SULFATE TRANSPORTER"/>
    <property type="match status" value="1"/>
</dbReference>
<keyword evidence="4" id="KW-0472">Membrane</keyword>
<gene>
    <name evidence="6" type="ORF">METZ01_LOCUS435140</name>
</gene>
<evidence type="ECO:0000256" key="2">
    <source>
        <dbReference type="ARBA" id="ARBA00022692"/>
    </source>
</evidence>
<evidence type="ECO:0000256" key="4">
    <source>
        <dbReference type="ARBA" id="ARBA00023136"/>
    </source>
</evidence>
<evidence type="ECO:0000259" key="5">
    <source>
        <dbReference type="Pfam" id="PF00916"/>
    </source>
</evidence>
<dbReference type="InterPro" id="IPR011547">
    <property type="entry name" value="SLC26A/SulP_dom"/>
</dbReference>
<dbReference type="Pfam" id="PF00916">
    <property type="entry name" value="Sulfate_transp"/>
    <property type="match status" value="1"/>
</dbReference>
<keyword evidence="2" id="KW-0812">Transmembrane</keyword>
<accession>A0A382YG56</accession>
<name>A0A382YG56_9ZZZZ</name>
<reference evidence="6" key="1">
    <citation type="submission" date="2018-05" db="EMBL/GenBank/DDBJ databases">
        <authorList>
            <person name="Lanie J.A."/>
            <person name="Ng W.-L."/>
            <person name="Kazmierczak K.M."/>
            <person name="Andrzejewski T.M."/>
            <person name="Davidsen T.M."/>
            <person name="Wayne K.J."/>
            <person name="Tettelin H."/>
            <person name="Glass J.I."/>
            <person name="Rusch D."/>
            <person name="Podicherti R."/>
            <person name="Tsui H.-C.T."/>
            <person name="Winkler M.E."/>
        </authorList>
    </citation>
    <scope>NUCLEOTIDE SEQUENCE</scope>
</reference>
<dbReference type="GO" id="GO:0055085">
    <property type="term" value="P:transmembrane transport"/>
    <property type="evidence" value="ECO:0007669"/>
    <property type="project" value="InterPro"/>
</dbReference>
<proteinExistence type="predicted"/>
<evidence type="ECO:0000256" key="1">
    <source>
        <dbReference type="ARBA" id="ARBA00004141"/>
    </source>
</evidence>
<comment type="subcellular location">
    <subcellularLocation>
        <location evidence="1">Membrane</location>
        <topology evidence="1">Multi-pass membrane protein</topology>
    </subcellularLocation>
</comment>
<organism evidence="6">
    <name type="scientific">marine metagenome</name>
    <dbReference type="NCBI Taxonomy" id="408172"/>
    <lineage>
        <taxon>unclassified sequences</taxon>
        <taxon>metagenomes</taxon>
        <taxon>ecological metagenomes</taxon>
    </lineage>
</organism>